<dbReference type="CDD" id="cd06422">
    <property type="entry name" value="NTP_transferase_like_1"/>
    <property type="match status" value="1"/>
</dbReference>
<name>A0A7W9YB51_9HYPH</name>
<reference evidence="4 5" key="1">
    <citation type="submission" date="2020-08" db="EMBL/GenBank/DDBJ databases">
        <title>Genomic Encyclopedia of Type Strains, Phase IV (KMG-IV): sequencing the most valuable type-strain genomes for metagenomic binning, comparative biology and taxonomic classification.</title>
        <authorList>
            <person name="Goeker M."/>
        </authorList>
    </citation>
    <scope>NUCLEOTIDE SEQUENCE [LARGE SCALE GENOMIC DNA]</scope>
    <source>
        <strain evidence="4 5">DSM 100734</strain>
    </source>
</reference>
<evidence type="ECO:0000313" key="4">
    <source>
        <dbReference type="EMBL" id="MBB6165362.1"/>
    </source>
</evidence>
<dbReference type="Gene3D" id="3.90.550.10">
    <property type="entry name" value="Spore Coat Polysaccharide Biosynthesis Protein SpsA, Chain A"/>
    <property type="match status" value="1"/>
</dbReference>
<keyword evidence="5" id="KW-1185">Reference proteome</keyword>
<sequence length="245" mass="26458">MTLVPLTQAVVLAAGLGTRLRPITDTMPKPLVPVAGKPMIDYGLDALADAGVSRAVVNVHHFADRMEAHLAAYPRLDIIISDERAELMNSGGGLKKGLSLLDPGIAYVMNADLFWIGEKHGSPTNLQKLAGFFNPERMDMALLCVPLERTTGHNGKRDFQLDQDGRLSRYVDGDNPVVYAGAIVLHSSLLDDAPDDAFNLNIYFDRAISKGRLFGVVMDGEWITVGTPDALPEAEAVIARHSTGV</sequence>
<evidence type="ECO:0000256" key="2">
    <source>
        <dbReference type="ARBA" id="ARBA00022695"/>
    </source>
</evidence>
<dbReference type="EC" id="2.7.7.-" evidence="4"/>
<dbReference type="EMBL" id="JACHEG010000009">
    <property type="protein sequence ID" value="MBB6165362.1"/>
    <property type="molecule type" value="Genomic_DNA"/>
</dbReference>
<proteinExistence type="predicted"/>
<protein>
    <submittedName>
        <fullName evidence="4">MurNAc alpha-1-phosphate uridylyltransferase</fullName>
        <ecNumber evidence="4">2.7.7.-</ecNumber>
    </submittedName>
</protein>
<keyword evidence="1 4" id="KW-0808">Transferase</keyword>
<dbReference type="PANTHER" id="PTHR43584:SF8">
    <property type="entry name" value="N-ACETYLMURAMATE ALPHA-1-PHOSPHATE URIDYLYLTRANSFERASE"/>
    <property type="match status" value="1"/>
</dbReference>
<dbReference type="InterPro" id="IPR029044">
    <property type="entry name" value="Nucleotide-diphossugar_trans"/>
</dbReference>
<organism evidence="4 5">
    <name type="scientific">Rhizobium wenxiniae</name>
    <dbReference type="NCBI Taxonomy" id="1737357"/>
    <lineage>
        <taxon>Bacteria</taxon>
        <taxon>Pseudomonadati</taxon>
        <taxon>Pseudomonadota</taxon>
        <taxon>Alphaproteobacteria</taxon>
        <taxon>Hyphomicrobiales</taxon>
        <taxon>Rhizobiaceae</taxon>
        <taxon>Rhizobium/Agrobacterium group</taxon>
        <taxon>Rhizobium</taxon>
    </lineage>
</organism>
<dbReference type="Pfam" id="PF00483">
    <property type="entry name" value="NTP_transferase"/>
    <property type="match status" value="1"/>
</dbReference>
<evidence type="ECO:0000259" key="3">
    <source>
        <dbReference type="Pfam" id="PF00483"/>
    </source>
</evidence>
<dbReference type="PANTHER" id="PTHR43584">
    <property type="entry name" value="NUCLEOTIDYL TRANSFERASE"/>
    <property type="match status" value="1"/>
</dbReference>
<comment type="caution">
    <text evidence="4">The sequence shown here is derived from an EMBL/GenBank/DDBJ whole genome shotgun (WGS) entry which is preliminary data.</text>
</comment>
<gene>
    <name evidence="4" type="ORF">HNQ72_005208</name>
</gene>
<dbReference type="SUPFAM" id="SSF53448">
    <property type="entry name" value="Nucleotide-diphospho-sugar transferases"/>
    <property type="match status" value="1"/>
</dbReference>
<dbReference type="GO" id="GO:0016779">
    <property type="term" value="F:nucleotidyltransferase activity"/>
    <property type="evidence" value="ECO:0007669"/>
    <property type="project" value="UniProtKB-KW"/>
</dbReference>
<accession>A0A7W9YB51</accession>
<dbReference type="Proteomes" id="UP000547879">
    <property type="component" value="Unassembled WGS sequence"/>
</dbReference>
<dbReference type="InterPro" id="IPR050065">
    <property type="entry name" value="GlmU-like"/>
</dbReference>
<dbReference type="RefSeq" id="WP_183996596.1">
    <property type="nucleotide sequence ID" value="NZ_BMHW01000010.1"/>
</dbReference>
<keyword evidence="2 4" id="KW-0548">Nucleotidyltransferase</keyword>
<feature type="domain" description="Nucleotidyl transferase" evidence="3">
    <location>
        <begin position="9"/>
        <end position="112"/>
    </location>
</feature>
<dbReference type="AlphaFoldDB" id="A0A7W9YB51"/>
<evidence type="ECO:0000256" key="1">
    <source>
        <dbReference type="ARBA" id="ARBA00022679"/>
    </source>
</evidence>
<evidence type="ECO:0000313" key="5">
    <source>
        <dbReference type="Proteomes" id="UP000547879"/>
    </source>
</evidence>
<dbReference type="InterPro" id="IPR005835">
    <property type="entry name" value="NTP_transferase_dom"/>
</dbReference>